<dbReference type="SUPFAM" id="SSF46785">
    <property type="entry name" value="Winged helix' DNA-binding domain"/>
    <property type="match status" value="1"/>
</dbReference>
<dbReference type="RefSeq" id="XP_012934632.1">
    <property type="nucleotide sequence ID" value="XM_013079178.2"/>
</dbReference>
<feature type="domain" description="IRF tryptophan pentad repeat" evidence="2">
    <location>
        <begin position="1"/>
        <end position="110"/>
    </location>
</feature>
<dbReference type="Gene3D" id="2.60.200.10">
    <property type="match status" value="1"/>
</dbReference>
<keyword evidence="3" id="KW-1185">Reference proteome</keyword>
<feature type="compositionally biased region" description="Polar residues" evidence="1">
    <location>
        <begin position="272"/>
        <end position="297"/>
    </location>
</feature>
<evidence type="ECO:0000256" key="1">
    <source>
        <dbReference type="SAM" id="MobiDB-lite"/>
    </source>
</evidence>
<proteinExistence type="predicted"/>
<dbReference type="Pfam" id="PF00605">
    <property type="entry name" value="IRF"/>
    <property type="match status" value="1"/>
</dbReference>
<dbReference type="InterPro" id="IPR019471">
    <property type="entry name" value="Interferon_reg_factor-3"/>
</dbReference>
<dbReference type="PRINTS" id="PR00267">
    <property type="entry name" value="INTFRNREGFCT"/>
</dbReference>
<gene>
    <name evidence="4" type="primary">LOC106011030</name>
</gene>
<evidence type="ECO:0000259" key="2">
    <source>
        <dbReference type="PROSITE" id="PS51507"/>
    </source>
</evidence>
<dbReference type="InterPro" id="IPR036390">
    <property type="entry name" value="WH_DNA-bd_sf"/>
</dbReference>
<evidence type="ECO:0000313" key="3">
    <source>
        <dbReference type="Proteomes" id="UP000694888"/>
    </source>
</evidence>
<protein>
    <submittedName>
        <fullName evidence="4">Interferon regulatory factor 2</fullName>
    </submittedName>
</protein>
<dbReference type="CDD" id="cd00103">
    <property type="entry name" value="IRF"/>
    <property type="match status" value="1"/>
</dbReference>
<name>A0ABM0ZUB9_APLCA</name>
<dbReference type="InterPro" id="IPR001346">
    <property type="entry name" value="Interferon_reg_fact_DNA-bd_dom"/>
</dbReference>
<dbReference type="PROSITE" id="PS51507">
    <property type="entry name" value="IRF_2"/>
    <property type="match status" value="1"/>
</dbReference>
<evidence type="ECO:0000313" key="4">
    <source>
        <dbReference type="RefSeq" id="XP_012934632.1"/>
    </source>
</evidence>
<dbReference type="PANTHER" id="PTHR11949">
    <property type="entry name" value="INTERFERON REGULATORY FACTOR"/>
    <property type="match status" value="1"/>
</dbReference>
<dbReference type="InterPro" id="IPR008984">
    <property type="entry name" value="SMAD_FHA_dom_sf"/>
</dbReference>
<dbReference type="Proteomes" id="UP000694888">
    <property type="component" value="Unplaced"/>
</dbReference>
<dbReference type="SMART" id="SM00348">
    <property type="entry name" value="IRF"/>
    <property type="match status" value="1"/>
</dbReference>
<accession>A0ABM0ZUB9</accession>
<dbReference type="Gene3D" id="1.10.10.10">
    <property type="entry name" value="Winged helix-like DNA-binding domain superfamily/Winged helix DNA-binding domain"/>
    <property type="match status" value="1"/>
</dbReference>
<dbReference type="SUPFAM" id="SSF49879">
    <property type="entry name" value="SMAD/FHA domain"/>
    <property type="match status" value="1"/>
</dbReference>
<reference evidence="4" key="1">
    <citation type="submission" date="2025-08" db="UniProtKB">
        <authorList>
            <consortium name="RefSeq"/>
        </authorList>
    </citation>
    <scope>IDENTIFICATION</scope>
</reference>
<organism evidence="3 4">
    <name type="scientific">Aplysia californica</name>
    <name type="common">California sea hare</name>
    <dbReference type="NCBI Taxonomy" id="6500"/>
    <lineage>
        <taxon>Eukaryota</taxon>
        <taxon>Metazoa</taxon>
        <taxon>Spiralia</taxon>
        <taxon>Lophotrochozoa</taxon>
        <taxon>Mollusca</taxon>
        <taxon>Gastropoda</taxon>
        <taxon>Heterobranchia</taxon>
        <taxon>Euthyneura</taxon>
        <taxon>Tectipleura</taxon>
        <taxon>Aplysiida</taxon>
        <taxon>Aplysioidea</taxon>
        <taxon>Aplysiidae</taxon>
        <taxon>Aplysia</taxon>
    </lineage>
</organism>
<feature type="region of interest" description="Disordered" evidence="1">
    <location>
        <begin position="242"/>
        <end position="297"/>
    </location>
</feature>
<dbReference type="Pfam" id="PF10401">
    <property type="entry name" value="IRF-3"/>
    <property type="match status" value="1"/>
</dbReference>
<dbReference type="PANTHER" id="PTHR11949:SF53">
    <property type="entry name" value="IRF TRYPTOPHAN PENTAD REPEAT DOMAIN-CONTAINING PROTEIN"/>
    <property type="match status" value="1"/>
</dbReference>
<dbReference type="InterPro" id="IPR017855">
    <property type="entry name" value="SMAD-like_dom_sf"/>
</dbReference>
<dbReference type="GeneID" id="106011030"/>
<dbReference type="InterPro" id="IPR036388">
    <property type="entry name" value="WH-like_DNA-bd_sf"/>
</dbReference>
<sequence>MAPRRESILIPFLYRMIGWCPGVVWENQQESMFRVPWKKSKSRGWKPADSQIFLEWARHTGKFKKGDTFDYPAWRVRLRCTLNKSPEIREVKKLHRKVDPNPYQVYQFVRSSPPRSFSADDDFVSNTCSSVSIAATPASSGSQPSPVILFEEIDRFLDNTSPQPPNNISHQHLPWENPQITSVVLNRAENNVTASLTHPPLRSELNQPPLQTIPNENFTCEMVDQQANEVALGEVGFPSFSSVETNQSMPSDLRSVKSDDLVRPASGENVPSLPSLNTPDTSLGSYTSTQPGGNRENNIVVQTIPSPAEESVFSFCLWYGFNQRLLVKEGRISSQGCLFTDPIKLQQKMCGPTEMEQIEMPMVDQCYGYKKITERETKLISVLLENMGKGLILTVKDDVVHATRLCKTNIFLSDKKSKSSKLECGEQKSVPILDVKQNCDSFVYLTFGREITKHHEIPLRGVPICLKIEHLLKSKQKMMVQDTNTDSYSPELLISGNDDKDPLSDQFKSMNVCDQ</sequence>
<dbReference type="SMART" id="SM01243">
    <property type="entry name" value="IRF-3"/>
    <property type="match status" value="1"/>
</dbReference>